<keyword evidence="3" id="KW-1185">Reference proteome</keyword>
<feature type="non-terminal residue" evidence="2">
    <location>
        <position position="113"/>
    </location>
</feature>
<name>A0A392S2S4_9FABA</name>
<feature type="non-terminal residue" evidence="2">
    <location>
        <position position="1"/>
    </location>
</feature>
<proteinExistence type="predicted"/>
<feature type="compositionally biased region" description="Basic and acidic residues" evidence="1">
    <location>
        <begin position="25"/>
        <end position="49"/>
    </location>
</feature>
<organism evidence="2 3">
    <name type="scientific">Trifolium medium</name>
    <dbReference type="NCBI Taxonomy" id="97028"/>
    <lineage>
        <taxon>Eukaryota</taxon>
        <taxon>Viridiplantae</taxon>
        <taxon>Streptophyta</taxon>
        <taxon>Embryophyta</taxon>
        <taxon>Tracheophyta</taxon>
        <taxon>Spermatophyta</taxon>
        <taxon>Magnoliopsida</taxon>
        <taxon>eudicotyledons</taxon>
        <taxon>Gunneridae</taxon>
        <taxon>Pentapetalae</taxon>
        <taxon>rosids</taxon>
        <taxon>fabids</taxon>
        <taxon>Fabales</taxon>
        <taxon>Fabaceae</taxon>
        <taxon>Papilionoideae</taxon>
        <taxon>50 kb inversion clade</taxon>
        <taxon>NPAAA clade</taxon>
        <taxon>Hologalegina</taxon>
        <taxon>IRL clade</taxon>
        <taxon>Trifolieae</taxon>
        <taxon>Trifolium</taxon>
    </lineage>
</organism>
<evidence type="ECO:0000256" key="1">
    <source>
        <dbReference type="SAM" id="MobiDB-lite"/>
    </source>
</evidence>
<dbReference type="AlphaFoldDB" id="A0A392S2S4"/>
<accession>A0A392S2S4</accession>
<evidence type="ECO:0008006" key="4">
    <source>
        <dbReference type="Google" id="ProtNLM"/>
    </source>
</evidence>
<evidence type="ECO:0000313" key="3">
    <source>
        <dbReference type="Proteomes" id="UP000265520"/>
    </source>
</evidence>
<protein>
    <recommendedName>
        <fullName evidence="4">Gag-pol polyprotein</fullName>
    </recommendedName>
</protein>
<dbReference type="EMBL" id="LXQA010314388">
    <property type="protein sequence ID" value="MCI43213.1"/>
    <property type="molecule type" value="Genomic_DNA"/>
</dbReference>
<sequence length="113" mass="13229">GLKEPKDMQDLLSRAQCYINYEDKMLGERAEKNKNPPKKEERAKEDKGRKTPRGNYIGYTPLNAPRETILQECANTEFSDAGIRHPREIRENPRTYMTKFCRFHRSAGHDTED</sequence>
<feature type="region of interest" description="Disordered" evidence="1">
    <location>
        <begin position="25"/>
        <end position="61"/>
    </location>
</feature>
<comment type="caution">
    <text evidence="2">The sequence shown here is derived from an EMBL/GenBank/DDBJ whole genome shotgun (WGS) entry which is preliminary data.</text>
</comment>
<evidence type="ECO:0000313" key="2">
    <source>
        <dbReference type="EMBL" id="MCI43213.1"/>
    </source>
</evidence>
<reference evidence="2 3" key="1">
    <citation type="journal article" date="2018" name="Front. Plant Sci.">
        <title>Red Clover (Trifolium pratense) and Zigzag Clover (T. medium) - A Picture of Genomic Similarities and Differences.</title>
        <authorList>
            <person name="Dluhosova J."/>
            <person name="Istvanek J."/>
            <person name="Nedelnik J."/>
            <person name="Repkova J."/>
        </authorList>
    </citation>
    <scope>NUCLEOTIDE SEQUENCE [LARGE SCALE GENOMIC DNA]</scope>
    <source>
        <strain evidence="3">cv. 10/8</strain>
        <tissue evidence="2">Leaf</tissue>
    </source>
</reference>
<dbReference type="Proteomes" id="UP000265520">
    <property type="component" value="Unassembled WGS sequence"/>
</dbReference>